<dbReference type="EMBL" id="JBHUDY010000002">
    <property type="protein sequence ID" value="MFD1613088.1"/>
    <property type="molecule type" value="Genomic_DNA"/>
</dbReference>
<dbReference type="RefSeq" id="WP_380890825.1">
    <property type="nucleotide sequence ID" value="NZ_JBHUDY010000002.1"/>
</dbReference>
<gene>
    <name evidence="1" type="ORF">ACFSCW_14880</name>
</gene>
<comment type="caution">
    <text evidence="1">The sequence shown here is derived from an EMBL/GenBank/DDBJ whole genome shotgun (WGS) entry which is preliminary data.</text>
</comment>
<evidence type="ECO:0000313" key="1">
    <source>
        <dbReference type="EMBL" id="MFD1613088.1"/>
    </source>
</evidence>
<keyword evidence="2" id="KW-1185">Reference proteome</keyword>
<proteinExistence type="predicted"/>
<sequence length="108" mass="11619">MPSSYDHARDRAAATSAKRIAASQRAVLATEAHIRSSRAMLDRTRRLLASTQGLAEPGFVILCSADLNATAAMASTDIRRVGEVKGRGWPSGISEDQWMAVRLRAGSH</sequence>
<accession>A0ABW4I553</accession>
<name>A0ABW4I553_9SPHN</name>
<organism evidence="1 2">
    <name type="scientific">Sphingomonas tabacisoli</name>
    <dbReference type="NCBI Taxonomy" id="2249466"/>
    <lineage>
        <taxon>Bacteria</taxon>
        <taxon>Pseudomonadati</taxon>
        <taxon>Pseudomonadota</taxon>
        <taxon>Alphaproteobacteria</taxon>
        <taxon>Sphingomonadales</taxon>
        <taxon>Sphingomonadaceae</taxon>
        <taxon>Sphingomonas</taxon>
    </lineage>
</organism>
<evidence type="ECO:0000313" key="2">
    <source>
        <dbReference type="Proteomes" id="UP001597115"/>
    </source>
</evidence>
<protein>
    <submittedName>
        <fullName evidence="1">Uncharacterized protein</fullName>
    </submittedName>
</protein>
<dbReference type="Proteomes" id="UP001597115">
    <property type="component" value="Unassembled WGS sequence"/>
</dbReference>
<reference evidence="2" key="1">
    <citation type="journal article" date="2019" name="Int. J. Syst. Evol. Microbiol.">
        <title>The Global Catalogue of Microorganisms (GCM) 10K type strain sequencing project: providing services to taxonomists for standard genome sequencing and annotation.</title>
        <authorList>
            <consortium name="The Broad Institute Genomics Platform"/>
            <consortium name="The Broad Institute Genome Sequencing Center for Infectious Disease"/>
            <person name="Wu L."/>
            <person name="Ma J."/>
        </authorList>
    </citation>
    <scope>NUCLEOTIDE SEQUENCE [LARGE SCALE GENOMIC DNA]</scope>
    <source>
        <strain evidence="2">CGMCC 1.16275</strain>
    </source>
</reference>